<dbReference type="InterPro" id="IPR045861">
    <property type="entry name" value="CorA_cytoplasmic_dom"/>
</dbReference>
<gene>
    <name evidence="10" type="ORF">AKO1_000495</name>
    <name evidence="9" type="ORF">AKO1_011451</name>
</gene>
<evidence type="ECO:0000256" key="3">
    <source>
        <dbReference type="ARBA" id="ARBA00022692"/>
    </source>
</evidence>
<keyword evidence="11" id="KW-1185">Reference proteome</keyword>
<proteinExistence type="inferred from homology"/>
<evidence type="ECO:0000256" key="5">
    <source>
        <dbReference type="ARBA" id="ARBA00023136"/>
    </source>
</evidence>
<dbReference type="Gene3D" id="1.20.58.340">
    <property type="entry name" value="Magnesium transport protein CorA, transmembrane region"/>
    <property type="match status" value="2"/>
</dbReference>
<dbReference type="SUPFAM" id="SSF143865">
    <property type="entry name" value="CorA soluble domain-like"/>
    <property type="match status" value="1"/>
</dbReference>
<evidence type="ECO:0000256" key="7">
    <source>
        <dbReference type="SAM" id="MobiDB-lite"/>
    </source>
</evidence>
<dbReference type="InterPro" id="IPR002523">
    <property type="entry name" value="MgTranspt_CorA/ZnTranspt_ZntB"/>
</dbReference>
<evidence type="ECO:0000256" key="6">
    <source>
        <dbReference type="SAM" id="Coils"/>
    </source>
</evidence>
<evidence type="ECO:0000313" key="11">
    <source>
        <dbReference type="Proteomes" id="UP001431209"/>
    </source>
</evidence>
<dbReference type="EMBL" id="JAOPGA020001887">
    <property type="protein sequence ID" value="KAL0491926.1"/>
    <property type="molecule type" value="Genomic_DNA"/>
</dbReference>
<evidence type="ECO:0000313" key="10">
    <source>
        <dbReference type="EMBL" id="KAL0491926.1"/>
    </source>
</evidence>
<evidence type="ECO:0000256" key="1">
    <source>
        <dbReference type="ARBA" id="ARBA00004141"/>
    </source>
</evidence>
<feature type="region of interest" description="Disordered" evidence="7">
    <location>
        <begin position="1"/>
        <end position="27"/>
    </location>
</feature>
<keyword evidence="3 8" id="KW-0812">Transmembrane</keyword>
<keyword evidence="5 8" id="KW-0472">Membrane</keyword>
<dbReference type="EMBL" id="JAOPGA020000972">
    <property type="protein sequence ID" value="KAL0483610.1"/>
    <property type="molecule type" value="Genomic_DNA"/>
</dbReference>
<accession>A0AAW2ZRY1</accession>
<feature type="transmembrane region" description="Helical" evidence="8">
    <location>
        <begin position="484"/>
        <end position="505"/>
    </location>
</feature>
<keyword evidence="4 8" id="KW-1133">Transmembrane helix</keyword>
<dbReference type="InterPro" id="IPR045863">
    <property type="entry name" value="CorA_TM1_TM2"/>
</dbReference>
<dbReference type="InterPro" id="IPR044089">
    <property type="entry name" value="Alr1-like"/>
</dbReference>
<feature type="transmembrane region" description="Helical" evidence="8">
    <location>
        <begin position="517"/>
        <end position="536"/>
    </location>
</feature>
<dbReference type="PANTHER" id="PTHR21535">
    <property type="entry name" value="MAGNESIUM AND COBALT TRANSPORT PROTEIN/MITOCHONDRIAL IMPORT INNER MEMBRANE TRANSLOCASE SUBUNIT TIM8"/>
    <property type="match status" value="1"/>
</dbReference>
<feature type="region of interest" description="Disordered" evidence="7">
    <location>
        <begin position="167"/>
        <end position="188"/>
    </location>
</feature>
<evidence type="ECO:0000256" key="2">
    <source>
        <dbReference type="ARBA" id="ARBA00009765"/>
    </source>
</evidence>
<sequence>MSTTGSGNEDDEALINNNSLHSDSEPTIEIPSTINKRLDSINLSVPRTTSDATLVDSFESKSPTITEEDDDETLLDLMYPDLKNLTVNEKDDNKGTISDLLREEIDSLQLDVVPAIGTNIEDIFNQMELIEEGATQCLIFGLGYECRSFTTIKSLWSYIKNTYRSRSKEEEDNDFDADDDENMHSLQHSQDENAIEPVWVDIQNPSAEDMKLIQKFFNLHPLTTEDCTNNDTGEKWEFFESYMFVVFTGQTAGNADTPTQLNIIVFDEYVITIHEKPIKGLDLVMKRIGKEFETVMHPQTHHTITHSISQPNLSGKRNRRHKQMMTLTLEPNINNEERKRTVVPSADWVLYAYLDAMVDIYIPHVDSLVQEVENLDEMVFMLDESEHDDLLRRIGFTKKNIVNLRRLLFPKQKMTTYLVSQDLQFLSKTIQVYMRDVLDHLANAIDKLESAKENLNHTHSNYLTKVQIDIAEASMRTDDFLNRMTVIAALFVPLTLVSGIWGMNVYVPGQESETLEWFFGIVCALVIFSLVVIIYLRKRLVNL</sequence>
<dbReference type="Gene3D" id="3.30.460.20">
    <property type="entry name" value="CorA soluble domain-like"/>
    <property type="match status" value="1"/>
</dbReference>
<dbReference type="CDD" id="cd12829">
    <property type="entry name" value="Alr1p-like"/>
    <property type="match status" value="1"/>
</dbReference>
<comment type="subcellular location">
    <subcellularLocation>
        <location evidence="1">Membrane</location>
        <topology evidence="1">Multi-pass membrane protein</topology>
    </subcellularLocation>
</comment>
<dbReference type="AlphaFoldDB" id="A0AAW2ZRY1"/>
<reference evidence="10 11" key="1">
    <citation type="submission" date="2024-03" db="EMBL/GenBank/DDBJ databases">
        <title>The Acrasis kona genome and developmental transcriptomes reveal deep origins of eukaryotic multicellular pathways.</title>
        <authorList>
            <person name="Sheikh S."/>
            <person name="Fu C.-J."/>
            <person name="Brown M.W."/>
            <person name="Baldauf S.L."/>
        </authorList>
    </citation>
    <scope>NUCLEOTIDE SEQUENCE [LARGE SCALE GENOMIC DNA]</scope>
    <source>
        <strain evidence="10 11">ATCC MYA-3509</strain>
    </source>
</reference>
<dbReference type="SUPFAM" id="SSF144083">
    <property type="entry name" value="Magnesium transport protein CorA, transmembrane region"/>
    <property type="match status" value="1"/>
</dbReference>
<protein>
    <submittedName>
        <fullName evidence="10">Metal ion transporter</fullName>
    </submittedName>
</protein>
<feature type="compositionally biased region" description="Acidic residues" evidence="7">
    <location>
        <begin position="170"/>
        <end position="181"/>
    </location>
</feature>
<dbReference type="PANTHER" id="PTHR21535:SF51">
    <property type="entry name" value="MANGANESE RESISTANCE PROTEIN MNR2"/>
    <property type="match status" value="1"/>
</dbReference>
<comment type="similarity">
    <text evidence="2">Belongs to the CorA metal ion transporter (MIT) (TC 1.A.35) family.</text>
</comment>
<dbReference type="GO" id="GO:0010961">
    <property type="term" value="P:intracellular magnesium ion homeostasis"/>
    <property type="evidence" value="ECO:0007669"/>
    <property type="project" value="TreeGrafter"/>
</dbReference>
<comment type="caution">
    <text evidence="10">The sequence shown here is derived from an EMBL/GenBank/DDBJ whole genome shotgun (WGS) entry which is preliminary data.</text>
</comment>
<dbReference type="Proteomes" id="UP001431209">
    <property type="component" value="Unassembled WGS sequence"/>
</dbReference>
<name>A0AAW2ZRY1_9EUKA</name>
<evidence type="ECO:0000313" key="9">
    <source>
        <dbReference type="EMBL" id="KAL0483610.1"/>
    </source>
</evidence>
<dbReference type="Pfam" id="PF01544">
    <property type="entry name" value="CorA"/>
    <property type="match status" value="2"/>
</dbReference>
<organism evidence="10 11">
    <name type="scientific">Acrasis kona</name>
    <dbReference type="NCBI Taxonomy" id="1008807"/>
    <lineage>
        <taxon>Eukaryota</taxon>
        <taxon>Discoba</taxon>
        <taxon>Heterolobosea</taxon>
        <taxon>Tetramitia</taxon>
        <taxon>Eutetramitia</taxon>
        <taxon>Acrasidae</taxon>
        <taxon>Acrasis</taxon>
    </lineage>
</organism>
<keyword evidence="6" id="KW-0175">Coiled coil</keyword>
<feature type="coiled-coil region" evidence="6">
    <location>
        <begin position="434"/>
        <end position="465"/>
    </location>
</feature>
<dbReference type="GO" id="GO:0015095">
    <property type="term" value="F:magnesium ion transmembrane transporter activity"/>
    <property type="evidence" value="ECO:0007669"/>
    <property type="project" value="InterPro"/>
</dbReference>
<dbReference type="GO" id="GO:0016020">
    <property type="term" value="C:membrane"/>
    <property type="evidence" value="ECO:0007669"/>
    <property type="project" value="UniProtKB-SubCell"/>
</dbReference>
<evidence type="ECO:0000256" key="8">
    <source>
        <dbReference type="SAM" id="Phobius"/>
    </source>
</evidence>
<evidence type="ECO:0000256" key="4">
    <source>
        <dbReference type="ARBA" id="ARBA00022989"/>
    </source>
</evidence>